<reference evidence="2 3" key="2">
    <citation type="submission" date="2023-11" db="EMBL/GenBank/DDBJ databases">
        <authorList>
            <person name="Lara A.C."/>
            <person name="Chronakova A."/>
        </authorList>
    </citation>
    <scope>NUCLEOTIDE SEQUENCE [LARGE SCALE GENOMIC DNA]</scope>
    <source>
        <strain evidence="2 3">BCCO 10_0798</strain>
    </source>
</reference>
<name>A0ABU4TZI5_9PSEU</name>
<dbReference type="InterPro" id="IPR021454">
    <property type="entry name" value="DUF3105"/>
</dbReference>
<comment type="caution">
    <text evidence="2">The sequence shown here is derived from an EMBL/GenBank/DDBJ whole genome shotgun (WGS) entry which is preliminary data.</text>
</comment>
<keyword evidence="3" id="KW-1185">Reference proteome</keyword>
<accession>A0ABU4TZI5</accession>
<evidence type="ECO:0000313" key="3">
    <source>
        <dbReference type="Proteomes" id="UP001271792"/>
    </source>
</evidence>
<gene>
    <name evidence="2" type="ORF">SK571_30575</name>
</gene>
<dbReference type="Proteomes" id="UP001271792">
    <property type="component" value="Unassembled WGS sequence"/>
</dbReference>
<evidence type="ECO:0000256" key="1">
    <source>
        <dbReference type="SAM" id="Phobius"/>
    </source>
</evidence>
<evidence type="ECO:0000313" key="2">
    <source>
        <dbReference type="EMBL" id="MDX8053739.1"/>
    </source>
</evidence>
<keyword evidence="1" id="KW-0472">Membrane</keyword>
<dbReference type="RefSeq" id="WP_319987544.1">
    <property type="nucleotide sequence ID" value="NZ_JAXAVV010000017.1"/>
</dbReference>
<dbReference type="EMBL" id="JAXAVV010000017">
    <property type="protein sequence ID" value="MDX8053739.1"/>
    <property type="molecule type" value="Genomic_DNA"/>
</dbReference>
<reference evidence="2 3" key="1">
    <citation type="submission" date="2023-11" db="EMBL/GenBank/DDBJ databases">
        <title>Lentzea sokolovensis, sp. nov., Lentzea kristufkii, sp. nov., and Lentzea miocenensis, sp. nov., rare actinobacteria from Sokolov Coal Basin, Miocene lacustrine sediment, Czech Republic.</title>
        <authorList>
            <person name="Lara A."/>
            <person name="Kotroba L."/>
            <person name="Nouioui I."/>
            <person name="Neumann-Schaal M."/>
            <person name="Mast Y."/>
            <person name="Chronakova A."/>
        </authorList>
    </citation>
    <scope>NUCLEOTIDE SEQUENCE [LARGE SCALE GENOMIC DNA]</scope>
    <source>
        <strain evidence="2 3">BCCO 10_0798</strain>
    </source>
</reference>
<feature type="transmembrane region" description="Helical" evidence="1">
    <location>
        <begin position="21"/>
        <end position="46"/>
    </location>
</feature>
<proteinExistence type="predicted"/>
<keyword evidence="1" id="KW-1133">Transmembrane helix</keyword>
<keyword evidence="1" id="KW-0812">Transmembrane</keyword>
<dbReference type="Pfam" id="PF11303">
    <property type="entry name" value="DUF3105"/>
    <property type="match status" value="1"/>
</dbReference>
<protein>
    <submittedName>
        <fullName evidence="2">DUF3105 domain-containing protein</fullName>
    </submittedName>
</protein>
<organism evidence="2 3">
    <name type="scientific">Lentzea kristufekii</name>
    <dbReference type="NCBI Taxonomy" id="3095430"/>
    <lineage>
        <taxon>Bacteria</taxon>
        <taxon>Bacillati</taxon>
        <taxon>Actinomycetota</taxon>
        <taxon>Actinomycetes</taxon>
        <taxon>Pseudonocardiales</taxon>
        <taxon>Pseudonocardiaceae</taxon>
        <taxon>Lentzea</taxon>
    </lineage>
</organism>
<sequence>MTSGRKTKQRRAKKPIVSTKATPWGTIIAIVAVLGLAGGVFGYAFVRISADNDREAALAQWKPSDTNKDPSDKITGVVKKEFPAAKHVQPAERVAYEHNPPIGGAHDSQWADCTGVVYDKPVRSENMVHSMEHGGLWIAYNPDQVTGPAFDKLKGKAEGVPYTMLSPYPGLDKPISLQTWSHQLKLDSADDERLDQFISSLLRNPNTYPEVGASCENTQFLSNPAPFEPVRRYCTAVRTPKAHATYATYRPRAVAPAIVDDIMTSSYAYIAIYA</sequence>